<evidence type="ECO:0000313" key="3">
    <source>
        <dbReference type="Proteomes" id="UP000054018"/>
    </source>
</evidence>
<proteinExistence type="predicted"/>
<keyword evidence="3" id="KW-1185">Reference proteome</keyword>
<feature type="transmembrane region" description="Helical" evidence="1">
    <location>
        <begin position="69"/>
        <end position="93"/>
    </location>
</feature>
<feature type="transmembrane region" description="Helical" evidence="1">
    <location>
        <begin position="114"/>
        <end position="145"/>
    </location>
</feature>
<dbReference type="Proteomes" id="UP000054018">
    <property type="component" value="Unassembled WGS sequence"/>
</dbReference>
<dbReference type="AlphaFoldDB" id="A0A0C9YBI4"/>
<dbReference type="HOGENOM" id="CLU_1337973_0_0_1"/>
<gene>
    <name evidence="2" type="ORF">PISMIDRAFT_11819</name>
</gene>
<protein>
    <submittedName>
        <fullName evidence="2">Uncharacterized protein</fullName>
    </submittedName>
</protein>
<keyword evidence="1" id="KW-0472">Membrane</keyword>
<keyword evidence="1" id="KW-1133">Transmembrane helix</keyword>
<sequence length="205" mass="22122">MSLVLTGTPSLRELFDILERPDQTEWRDLKQQLISRTSNVTLVGSLAIAGSISFVTSKSPSPIAAWDNALPYISLFAGGLCSVLSVVSGLGLVMFLNAVQRQTVRDIQASTFKLIVVAVLLGMPFFWLFMGIVIPIMGMAAAVWLGDDTFAKAVLLYHETHDLHVCGLATRLVPRSGVPSEPLDSTNGCTGWATHALIYPTIDCS</sequence>
<keyword evidence="1" id="KW-0812">Transmembrane</keyword>
<evidence type="ECO:0000256" key="1">
    <source>
        <dbReference type="SAM" id="Phobius"/>
    </source>
</evidence>
<dbReference type="EMBL" id="KN833743">
    <property type="protein sequence ID" value="KIK22095.1"/>
    <property type="molecule type" value="Genomic_DNA"/>
</dbReference>
<evidence type="ECO:0000313" key="2">
    <source>
        <dbReference type="EMBL" id="KIK22095.1"/>
    </source>
</evidence>
<accession>A0A0C9YBI4</accession>
<reference evidence="3" key="2">
    <citation type="submission" date="2015-01" db="EMBL/GenBank/DDBJ databases">
        <title>Evolutionary Origins and Diversification of the Mycorrhizal Mutualists.</title>
        <authorList>
            <consortium name="DOE Joint Genome Institute"/>
            <consortium name="Mycorrhizal Genomics Consortium"/>
            <person name="Kohler A."/>
            <person name="Kuo A."/>
            <person name="Nagy L.G."/>
            <person name="Floudas D."/>
            <person name="Copeland A."/>
            <person name="Barry K.W."/>
            <person name="Cichocki N."/>
            <person name="Veneault-Fourrey C."/>
            <person name="LaButti K."/>
            <person name="Lindquist E.A."/>
            <person name="Lipzen A."/>
            <person name="Lundell T."/>
            <person name="Morin E."/>
            <person name="Murat C."/>
            <person name="Riley R."/>
            <person name="Ohm R."/>
            <person name="Sun H."/>
            <person name="Tunlid A."/>
            <person name="Henrissat B."/>
            <person name="Grigoriev I.V."/>
            <person name="Hibbett D.S."/>
            <person name="Martin F."/>
        </authorList>
    </citation>
    <scope>NUCLEOTIDE SEQUENCE [LARGE SCALE GENOMIC DNA]</scope>
    <source>
        <strain evidence="3">441</strain>
    </source>
</reference>
<name>A0A0C9YBI4_9AGAM</name>
<dbReference type="OrthoDB" id="2672328at2759"/>
<feature type="transmembrane region" description="Helical" evidence="1">
    <location>
        <begin position="40"/>
        <end position="57"/>
    </location>
</feature>
<organism evidence="2 3">
    <name type="scientific">Pisolithus microcarpus 441</name>
    <dbReference type="NCBI Taxonomy" id="765257"/>
    <lineage>
        <taxon>Eukaryota</taxon>
        <taxon>Fungi</taxon>
        <taxon>Dikarya</taxon>
        <taxon>Basidiomycota</taxon>
        <taxon>Agaricomycotina</taxon>
        <taxon>Agaricomycetes</taxon>
        <taxon>Agaricomycetidae</taxon>
        <taxon>Boletales</taxon>
        <taxon>Sclerodermatineae</taxon>
        <taxon>Pisolithaceae</taxon>
        <taxon>Pisolithus</taxon>
    </lineage>
</organism>
<reference evidence="2 3" key="1">
    <citation type="submission" date="2014-04" db="EMBL/GenBank/DDBJ databases">
        <authorList>
            <consortium name="DOE Joint Genome Institute"/>
            <person name="Kuo A."/>
            <person name="Kohler A."/>
            <person name="Costa M.D."/>
            <person name="Nagy L.G."/>
            <person name="Floudas D."/>
            <person name="Copeland A."/>
            <person name="Barry K.W."/>
            <person name="Cichocki N."/>
            <person name="Veneault-Fourrey C."/>
            <person name="LaButti K."/>
            <person name="Lindquist E.A."/>
            <person name="Lipzen A."/>
            <person name="Lundell T."/>
            <person name="Morin E."/>
            <person name="Murat C."/>
            <person name="Sun H."/>
            <person name="Tunlid A."/>
            <person name="Henrissat B."/>
            <person name="Grigoriev I.V."/>
            <person name="Hibbett D.S."/>
            <person name="Martin F."/>
            <person name="Nordberg H.P."/>
            <person name="Cantor M.N."/>
            <person name="Hua S.X."/>
        </authorList>
    </citation>
    <scope>NUCLEOTIDE SEQUENCE [LARGE SCALE GENOMIC DNA]</scope>
    <source>
        <strain evidence="2 3">441</strain>
    </source>
</reference>